<name>A0A6A6ZC54_9PEZI</name>
<sequence length="121" mass="13741">MGKAVASAAWACKQLVDNEEFDRLLKEYPMFAADVAMAATRRPTPSRYRTTQTLYGEQQVARARVRPARLKARYGGRYKAGFAVGTLGRPVIYEERCLTFRSLHRLQFAPSFSCNFFEAHA</sequence>
<accession>A0A6A6ZC54</accession>
<gene>
    <name evidence="1 3" type="ORF">BDZ99DRAFT_470760</name>
</gene>
<reference evidence="3" key="2">
    <citation type="submission" date="2020-04" db="EMBL/GenBank/DDBJ databases">
        <authorList>
            <consortium name="NCBI Genome Project"/>
        </authorList>
    </citation>
    <scope>NUCLEOTIDE SEQUENCE</scope>
    <source>
        <strain evidence="3">CBS 304.34</strain>
    </source>
</reference>
<evidence type="ECO:0000313" key="1">
    <source>
        <dbReference type="EMBL" id="KAF2817807.1"/>
    </source>
</evidence>
<reference evidence="3" key="3">
    <citation type="submission" date="2025-04" db="UniProtKB">
        <authorList>
            <consortium name="RefSeq"/>
        </authorList>
    </citation>
    <scope>IDENTIFICATION</scope>
    <source>
        <strain evidence="3">CBS 304.34</strain>
    </source>
</reference>
<evidence type="ECO:0000313" key="2">
    <source>
        <dbReference type="Proteomes" id="UP000504636"/>
    </source>
</evidence>
<dbReference type="GeneID" id="54462544"/>
<dbReference type="EMBL" id="MU003692">
    <property type="protein sequence ID" value="KAF2817807.1"/>
    <property type="molecule type" value="Genomic_DNA"/>
</dbReference>
<reference evidence="1 3" key="1">
    <citation type="journal article" date="2020" name="Stud. Mycol.">
        <title>101 Dothideomycetes genomes: a test case for predicting lifestyles and emergence of pathogens.</title>
        <authorList>
            <person name="Haridas S."/>
            <person name="Albert R."/>
            <person name="Binder M."/>
            <person name="Bloem J."/>
            <person name="Labutti K."/>
            <person name="Salamov A."/>
            <person name="Andreopoulos B."/>
            <person name="Baker S."/>
            <person name="Barry K."/>
            <person name="Bills G."/>
            <person name="Bluhm B."/>
            <person name="Cannon C."/>
            <person name="Castanera R."/>
            <person name="Culley D."/>
            <person name="Daum C."/>
            <person name="Ezra D."/>
            <person name="Gonzalez J."/>
            <person name="Henrissat B."/>
            <person name="Kuo A."/>
            <person name="Liang C."/>
            <person name="Lipzen A."/>
            <person name="Lutzoni F."/>
            <person name="Magnuson J."/>
            <person name="Mondo S."/>
            <person name="Nolan M."/>
            <person name="Ohm R."/>
            <person name="Pangilinan J."/>
            <person name="Park H.-J."/>
            <person name="Ramirez L."/>
            <person name="Alfaro M."/>
            <person name="Sun H."/>
            <person name="Tritt A."/>
            <person name="Yoshinaga Y."/>
            <person name="Zwiers L.-H."/>
            <person name="Turgeon B."/>
            <person name="Goodwin S."/>
            <person name="Spatafora J."/>
            <person name="Crous P."/>
            <person name="Grigoriev I."/>
        </authorList>
    </citation>
    <scope>NUCLEOTIDE SEQUENCE</scope>
    <source>
        <strain evidence="1 3">CBS 304.34</strain>
    </source>
</reference>
<proteinExistence type="predicted"/>
<organism evidence="1">
    <name type="scientific">Mytilinidion resinicola</name>
    <dbReference type="NCBI Taxonomy" id="574789"/>
    <lineage>
        <taxon>Eukaryota</taxon>
        <taxon>Fungi</taxon>
        <taxon>Dikarya</taxon>
        <taxon>Ascomycota</taxon>
        <taxon>Pezizomycotina</taxon>
        <taxon>Dothideomycetes</taxon>
        <taxon>Pleosporomycetidae</taxon>
        <taxon>Mytilinidiales</taxon>
        <taxon>Mytilinidiaceae</taxon>
        <taxon>Mytilinidion</taxon>
    </lineage>
</organism>
<dbReference type="RefSeq" id="XP_033584771.1">
    <property type="nucleotide sequence ID" value="XM_033721651.1"/>
</dbReference>
<keyword evidence="2" id="KW-1185">Reference proteome</keyword>
<dbReference type="AlphaFoldDB" id="A0A6A6ZC54"/>
<evidence type="ECO:0000313" key="3">
    <source>
        <dbReference type="RefSeq" id="XP_033584771.1"/>
    </source>
</evidence>
<protein>
    <submittedName>
        <fullName evidence="1 3">Uncharacterized protein</fullName>
    </submittedName>
</protein>
<dbReference type="Proteomes" id="UP000504636">
    <property type="component" value="Unplaced"/>
</dbReference>